<accession>A0ABN8M3G9</accession>
<feature type="transmembrane region" description="Helical" evidence="1">
    <location>
        <begin position="123"/>
        <end position="144"/>
    </location>
</feature>
<dbReference type="SUPFAM" id="SSF57302">
    <property type="entry name" value="Snake toxin-like"/>
    <property type="match status" value="1"/>
</dbReference>
<reference evidence="3 4" key="1">
    <citation type="submission" date="2022-05" db="EMBL/GenBank/DDBJ databases">
        <authorList>
            <consortium name="Genoscope - CEA"/>
            <person name="William W."/>
        </authorList>
    </citation>
    <scope>NUCLEOTIDE SEQUENCE [LARGE SCALE GENOMIC DNA]</scope>
</reference>
<dbReference type="Gene3D" id="2.10.60.10">
    <property type="entry name" value="CD59"/>
    <property type="match status" value="1"/>
</dbReference>
<evidence type="ECO:0000256" key="1">
    <source>
        <dbReference type="SAM" id="Phobius"/>
    </source>
</evidence>
<name>A0ABN8M3G9_9CNID</name>
<gene>
    <name evidence="3" type="ORF">PEVE_00016304</name>
</gene>
<feature type="signal peptide" evidence="2">
    <location>
        <begin position="1"/>
        <end position="28"/>
    </location>
</feature>
<comment type="caution">
    <text evidence="3">The sequence shown here is derived from an EMBL/GenBank/DDBJ whole genome shotgun (WGS) entry which is preliminary data.</text>
</comment>
<evidence type="ECO:0000313" key="4">
    <source>
        <dbReference type="Proteomes" id="UP001159427"/>
    </source>
</evidence>
<sequence>MKFIELKMNKAVHFVTSTLLLLICEVITKNIIADSALRCNICESEKSWNHCQENRIIVDCSSADPDFDVCFKAHIATKIADNSEKHFYRRGCGYQELCSGEQCKNGDRCLVNCCNTDNCNGSLVVKASIYLTYSLAGISIFLHLR</sequence>
<dbReference type="InterPro" id="IPR045860">
    <property type="entry name" value="Snake_toxin-like_sf"/>
</dbReference>
<feature type="chain" id="PRO_5045747361" evidence="2">
    <location>
        <begin position="29"/>
        <end position="145"/>
    </location>
</feature>
<keyword evidence="4" id="KW-1185">Reference proteome</keyword>
<keyword evidence="1" id="KW-0812">Transmembrane</keyword>
<protein>
    <submittedName>
        <fullName evidence="3">Uncharacterized protein</fullName>
    </submittedName>
</protein>
<keyword evidence="1" id="KW-1133">Transmembrane helix</keyword>
<organism evidence="3 4">
    <name type="scientific">Porites evermanni</name>
    <dbReference type="NCBI Taxonomy" id="104178"/>
    <lineage>
        <taxon>Eukaryota</taxon>
        <taxon>Metazoa</taxon>
        <taxon>Cnidaria</taxon>
        <taxon>Anthozoa</taxon>
        <taxon>Hexacorallia</taxon>
        <taxon>Scleractinia</taxon>
        <taxon>Fungiina</taxon>
        <taxon>Poritidae</taxon>
        <taxon>Porites</taxon>
    </lineage>
</organism>
<evidence type="ECO:0000313" key="3">
    <source>
        <dbReference type="EMBL" id="CAH3022655.1"/>
    </source>
</evidence>
<dbReference type="Proteomes" id="UP001159427">
    <property type="component" value="Unassembled WGS sequence"/>
</dbReference>
<dbReference type="EMBL" id="CALNXI010000228">
    <property type="protein sequence ID" value="CAH3022655.1"/>
    <property type="molecule type" value="Genomic_DNA"/>
</dbReference>
<dbReference type="CDD" id="cd00117">
    <property type="entry name" value="TFP"/>
    <property type="match status" value="1"/>
</dbReference>
<evidence type="ECO:0000256" key="2">
    <source>
        <dbReference type="SAM" id="SignalP"/>
    </source>
</evidence>
<keyword evidence="1" id="KW-0472">Membrane</keyword>
<keyword evidence="2" id="KW-0732">Signal</keyword>
<proteinExistence type="predicted"/>